<keyword evidence="2" id="KW-1185">Reference proteome</keyword>
<evidence type="ECO:0000313" key="1">
    <source>
        <dbReference type="EMBL" id="GGH86826.1"/>
    </source>
</evidence>
<evidence type="ECO:0000313" key="2">
    <source>
        <dbReference type="Proteomes" id="UP000605427"/>
    </source>
</evidence>
<name>A0ABQ2A8F6_9BACL</name>
<dbReference type="EMBL" id="BMDD01000008">
    <property type="protein sequence ID" value="GGH86826.1"/>
    <property type="molecule type" value="Genomic_DNA"/>
</dbReference>
<accession>A0ABQ2A8F6</accession>
<comment type="caution">
    <text evidence="1">The sequence shown here is derived from an EMBL/GenBank/DDBJ whole genome shotgun (WGS) entry which is preliminary data.</text>
</comment>
<protein>
    <submittedName>
        <fullName evidence="1">Uncharacterized protein</fullName>
    </submittedName>
</protein>
<organism evidence="1 2">
    <name type="scientific">Saccharibacillus endophyticus</name>
    <dbReference type="NCBI Taxonomy" id="2060666"/>
    <lineage>
        <taxon>Bacteria</taxon>
        <taxon>Bacillati</taxon>
        <taxon>Bacillota</taxon>
        <taxon>Bacilli</taxon>
        <taxon>Bacillales</taxon>
        <taxon>Paenibacillaceae</taxon>
        <taxon>Saccharibacillus</taxon>
    </lineage>
</organism>
<dbReference type="Proteomes" id="UP000605427">
    <property type="component" value="Unassembled WGS sequence"/>
</dbReference>
<sequence length="73" mass="8383">MEKELPYFVSVRLRRVQEGLSNAIMDKIYGAPHSASTLVTERGVPDAEFETNYPNNGLLLEKPNMVRRDEPYE</sequence>
<reference evidence="2" key="1">
    <citation type="journal article" date="2019" name="Int. J. Syst. Evol. Microbiol.">
        <title>The Global Catalogue of Microorganisms (GCM) 10K type strain sequencing project: providing services to taxonomists for standard genome sequencing and annotation.</title>
        <authorList>
            <consortium name="The Broad Institute Genomics Platform"/>
            <consortium name="The Broad Institute Genome Sequencing Center for Infectious Disease"/>
            <person name="Wu L."/>
            <person name="Ma J."/>
        </authorList>
    </citation>
    <scope>NUCLEOTIDE SEQUENCE [LARGE SCALE GENOMIC DNA]</scope>
    <source>
        <strain evidence="2">CCM 8702</strain>
    </source>
</reference>
<proteinExistence type="predicted"/>
<gene>
    <name evidence="1" type="ORF">GCM10007362_47510</name>
</gene>